<reference evidence="1" key="1">
    <citation type="submission" date="2021-01" db="EMBL/GenBank/DDBJ databases">
        <title>Genome public.</title>
        <authorList>
            <person name="Liu C."/>
            <person name="Sun Q."/>
        </authorList>
    </citation>
    <scope>NUCLEOTIDE SEQUENCE</scope>
    <source>
        <strain evidence="1">YIM B02565</strain>
    </source>
</reference>
<dbReference type="Proteomes" id="UP000623681">
    <property type="component" value="Unassembled WGS sequence"/>
</dbReference>
<evidence type="ECO:0000313" key="2">
    <source>
        <dbReference type="Proteomes" id="UP000623681"/>
    </source>
</evidence>
<comment type="caution">
    <text evidence="1">The sequence shown here is derived from an EMBL/GenBank/DDBJ whole genome shotgun (WGS) entry which is preliminary data.</text>
</comment>
<dbReference type="EMBL" id="JAESWA010000023">
    <property type="protein sequence ID" value="MBL4933287.1"/>
    <property type="molecule type" value="Genomic_DNA"/>
</dbReference>
<evidence type="ECO:0000313" key="1">
    <source>
        <dbReference type="EMBL" id="MBL4933287.1"/>
    </source>
</evidence>
<protein>
    <submittedName>
        <fullName evidence="1">Uncharacterized protein</fullName>
    </submittedName>
</protein>
<accession>A0A937FJ22</accession>
<name>A0A937FJ22_9CLOT</name>
<dbReference type="RefSeq" id="WP_202768704.1">
    <property type="nucleotide sequence ID" value="NZ_JAESWA010000023.1"/>
</dbReference>
<sequence>MIDKEKDIEIEEGIYLKRNHEQNEKAHTAINTMLAFGPVNFGLSNMKNEESYAEQRIKEDLRE</sequence>
<keyword evidence="2" id="KW-1185">Reference proteome</keyword>
<dbReference type="AlphaFoldDB" id="A0A937FJ22"/>
<gene>
    <name evidence="1" type="ORF">JK634_15845</name>
</gene>
<organism evidence="1 2">
    <name type="scientific">Clostridium paridis</name>
    <dbReference type="NCBI Taxonomy" id="2803863"/>
    <lineage>
        <taxon>Bacteria</taxon>
        <taxon>Bacillati</taxon>
        <taxon>Bacillota</taxon>
        <taxon>Clostridia</taxon>
        <taxon>Eubacteriales</taxon>
        <taxon>Clostridiaceae</taxon>
        <taxon>Clostridium</taxon>
    </lineage>
</organism>
<proteinExistence type="predicted"/>